<dbReference type="InterPro" id="IPR050087">
    <property type="entry name" value="AON_synthase_class-II"/>
</dbReference>
<dbReference type="GO" id="GO:0008483">
    <property type="term" value="F:transaminase activity"/>
    <property type="evidence" value="ECO:0007669"/>
    <property type="project" value="UniProtKB-KW"/>
</dbReference>
<dbReference type="SUPFAM" id="SSF53383">
    <property type="entry name" value="PLP-dependent transferases"/>
    <property type="match status" value="1"/>
</dbReference>
<evidence type="ECO:0000256" key="2">
    <source>
        <dbReference type="ARBA" id="ARBA00005189"/>
    </source>
</evidence>
<reference evidence="7" key="1">
    <citation type="submission" date="2021-03" db="EMBL/GenBank/DDBJ databases">
        <authorList>
            <person name="Lu T."/>
            <person name="Wang Q."/>
            <person name="Han X."/>
        </authorList>
    </citation>
    <scope>NUCLEOTIDE SEQUENCE</scope>
    <source>
        <strain evidence="7">WQ 2009</strain>
    </source>
</reference>
<protein>
    <submittedName>
        <fullName evidence="7">Pyridoxal phosphate-dependent aminotransferase family protein</fullName>
    </submittedName>
</protein>
<evidence type="ECO:0000256" key="3">
    <source>
        <dbReference type="ARBA" id="ARBA00022679"/>
    </source>
</evidence>
<evidence type="ECO:0000256" key="5">
    <source>
        <dbReference type="RuleBase" id="RU003693"/>
    </source>
</evidence>
<evidence type="ECO:0000256" key="1">
    <source>
        <dbReference type="ARBA" id="ARBA00001933"/>
    </source>
</evidence>
<evidence type="ECO:0000313" key="7">
    <source>
        <dbReference type="EMBL" id="MBP3942258.1"/>
    </source>
</evidence>
<dbReference type="PANTHER" id="PTHR13693">
    <property type="entry name" value="CLASS II AMINOTRANSFERASE/8-AMINO-7-OXONONANOATE SYNTHASE"/>
    <property type="match status" value="1"/>
</dbReference>
<sequence>MSKGKLSDKISQFKEVQYVEYLKSKNLYAFFRPIQSKQDTEVKIDGKRVLMFGSNSYLGLTTDVRIIEAAQQALSKYGTGCAGSRFLNGTLDIHIELEQKLANFVGKESAVLFSTGFQSNLGPLSCLTGRNDYILLDERNHASIIDGSRLSFSKVIKYAHNDMNDLRAKLSRLPADSMKLIATDGIFSMEGDIVNLPEMVKVADEYDAVVMVDDAHSLGVIGELGAGTASHFGLTKDVDLIMGTFSKSLASLGGFIAADEDTIDYLKHKARSLMFSASMTPASVASTLKALEIMQTEPEHMENLWKNTNYAKKLLLESGFDLGATESPILPIFIRNNEKTFWVTKSLQDAGVFVNPVVSPAVPAEESLIRFSLMATHTFAQIDEAVEKMVVAFKEAEVETLT</sequence>
<dbReference type="Gene3D" id="3.90.1150.10">
    <property type="entry name" value="Aspartate Aminotransferase, domain 1"/>
    <property type="match status" value="1"/>
</dbReference>
<accession>A0A8T4HA83</accession>
<comment type="similarity">
    <text evidence="5">Belongs to the class-II pyridoxal-phosphate-dependent aminotransferase family.</text>
</comment>
<evidence type="ECO:0000259" key="6">
    <source>
        <dbReference type="Pfam" id="PF00155"/>
    </source>
</evidence>
<dbReference type="RefSeq" id="WP_353545744.1">
    <property type="nucleotide sequence ID" value="NZ_JAGKSB010000002.1"/>
</dbReference>
<comment type="cofactor">
    <cofactor evidence="1 5">
        <name>pyridoxal 5'-phosphate</name>
        <dbReference type="ChEBI" id="CHEBI:597326"/>
    </cofactor>
</comment>
<dbReference type="GO" id="GO:0030170">
    <property type="term" value="F:pyridoxal phosphate binding"/>
    <property type="evidence" value="ECO:0007669"/>
    <property type="project" value="InterPro"/>
</dbReference>
<dbReference type="EMBL" id="JAGKSB010000002">
    <property type="protein sequence ID" value="MBP3942258.1"/>
    <property type="molecule type" value="Genomic_DNA"/>
</dbReference>
<dbReference type="AlphaFoldDB" id="A0A8T4HA83"/>
<dbReference type="InterPro" id="IPR001917">
    <property type="entry name" value="Aminotrans_II_pyridoxalP_BS"/>
</dbReference>
<dbReference type="Proteomes" id="UP000679691">
    <property type="component" value="Unassembled WGS sequence"/>
</dbReference>
<dbReference type="InterPro" id="IPR015424">
    <property type="entry name" value="PyrdxlP-dep_Trfase"/>
</dbReference>
<keyword evidence="3" id="KW-0808">Transferase</keyword>
<gene>
    <name evidence="7" type="ORF">J5U18_01550</name>
</gene>
<evidence type="ECO:0000313" key="8">
    <source>
        <dbReference type="Proteomes" id="UP000679691"/>
    </source>
</evidence>
<proteinExistence type="inferred from homology"/>
<dbReference type="PANTHER" id="PTHR13693:SF3">
    <property type="entry name" value="LD36009P"/>
    <property type="match status" value="1"/>
</dbReference>
<dbReference type="PROSITE" id="PS00599">
    <property type="entry name" value="AA_TRANSFER_CLASS_2"/>
    <property type="match status" value="1"/>
</dbReference>
<comment type="caution">
    <text evidence="7">The sequence shown here is derived from an EMBL/GenBank/DDBJ whole genome shotgun (WGS) entry which is preliminary data.</text>
</comment>
<keyword evidence="8" id="KW-1185">Reference proteome</keyword>
<evidence type="ECO:0000256" key="4">
    <source>
        <dbReference type="ARBA" id="ARBA00022898"/>
    </source>
</evidence>
<dbReference type="InterPro" id="IPR015422">
    <property type="entry name" value="PyrdxlP-dep_Trfase_small"/>
</dbReference>
<dbReference type="NCBIfam" id="NF047600">
    <property type="entry name" value="SerpalmtaseCFB"/>
    <property type="match status" value="1"/>
</dbReference>
<dbReference type="CDD" id="cd06454">
    <property type="entry name" value="KBL_like"/>
    <property type="match status" value="1"/>
</dbReference>
<keyword evidence="7" id="KW-0032">Aminotransferase</keyword>
<dbReference type="InterPro" id="IPR004839">
    <property type="entry name" value="Aminotransferase_I/II_large"/>
</dbReference>
<feature type="domain" description="Aminotransferase class I/classII large" evidence="6">
    <location>
        <begin position="49"/>
        <end position="388"/>
    </location>
</feature>
<dbReference type="Pfam" id="PF00155">
    <property type="entry name" value="Aminotran_1_2"/>
    <property type="match status" value="1"/>
</dbReference>
<comment type="pathway">
    <text evidence="2">Lipid metabolism.</text>
</comment>
<keyword evidence="4 5" id="KW-0663">Pyridoxal phosphate</keyword>
<name>A0A8T4HA83_9SPHI</name>
<dbReference type="Gene3D" id="3.40.640.10">
    <property type="entry name" value="Type I PLP-dependent aspartate aminotransferase-like (Major domain)"/>
    <property type="match status" value="1"/>
</dbReference>
<organism evidence="7 8">
    <name type="scientific">Rhinopithecimicrobium faecis</name>
    <dbReference type="NCBI Taxonomy" id="2820698"/>
    <lineage>
        <taxon>Bacteria</taxon>
        <taxon>Pseudomonadati</taxon>
        <taxon>Bacteroidota</taxon>
        <taxon>Sphingobacteriia</taxon>
        <taxon>Sphingobacteriales</taxon>
        <taxon>Sphingobacteriaceae</taxon>
        <taxon>Rhinopithecimicrobium</taxon>
    </lineage>
</organism>
<dbReference type="InterPro" id="IPR015421">
    <property type="entry name" value="PyrdxlP-dep_Trfase_major"/>
</dbReference>